<feature type="compositionally biased region" description="Low complexity" evidence="1">
    <location>
        <begin position="10"/>
        <end position="27"/>
    </location>
</feature>
<keyword evidence="3" id="KW-1185">Reference proteome</keyword>
<evidence type="ECO:0000313" key="3">
    <source>
        <dbReference type="Proteomes" id="UP001432322"/>
    </source>
</evidence>
<dbReference type="EMBL" id="BTSY01000006">
    <property type="protein sequence ID" value="GMT31773.1"/>
    <property type="molecule type" value="Genomic_DNA"/>
</dbReference>
<feature type="region of interest" description="Disordered" evidence="1">
    <location>
        <begin position="1"/>
        <end position="66"/>
    </location>
</feature>
<evidence type="ECO:0000256" key="1">
    <source>
        <dbReference type="SAM" id="MobiDB-lite"/>
    </source>
</evidence>
<dbReference type="Proteomes" id="UP001432322">
    <property type="component" value="Unassembled WGS sequence"/>
</dbReference>
<sequence>AAVSPPQPAKPSAARPKRSAAAAAASKMGDECDDAPVAMRAKTDENVAAAASKESRSETHSGKDKTTQKTLECPLCFKASVSPLYLSAHMKSIHDKTPKEAGIVFRCACGHETVSGFHAKYNRCGRAKSTVIIKACDSKKYNGDNIGDDEENDEGVKNYKK</sequence>
<reference evidence="2" key="1">
    <citation type="submission" date="2023-10" db="EMBL/GenBank/DDBJ databases">
        <title>Genome assembly of Pristionchus species.</title>
        <authorList>
            <person name="Yoshida K."/>
            <person name="Sommer R.J."/>
        </authorList>
    </citation>
    <scope>NUCLEOTIDE SEQUENCE</scope>
    <source>
        <strain evidence="2">RS5133</strain>
    </source>
</reference>
<dbReference type="AlphaFoldDB" id="A0AAV5WK10"/>
<gene>
    <name evidence="2" type="ORF">PFISCL1PPCAC_23070</name>
</gene>
<protein>
    <recommendedName>
        <fullName evidence="4">C2H2-type domain-containing protein</fullName>
    </recommendedName>
</protein>
<name>A0AAV5WK10_9BILA</name>
<evidence type="ECO:0008006" key="4">
    <source>
        <dbReference type="Google" id="ProtNLM"/>
    </source>
</evidence>
<organism evidence="2 3">
    <name type="scientific">Pristionchus fissidentatus</name>
    <dbReference type="NCBI Taxonomy" id="1538716"/>
    <lineage>
        <taxon>Eukaryota</taxon>
        <taxon>Metazoa</taxon>
        <taxon>Ecdysozoa</taxon>
        <taxon>Nematoda</taxon>
        <taxon>Chromadorea</taxon>
        <taxon>Rhabditida</taxon>
        <taxon>Rhabditina</taxon>
        <taxon>Diplogasteromorpha</taxon>
        <taxon>Diplogasteroidea</taxon>
        <taxon>Neodiplogasteridae</taxon>
        <taxon>Pristionchus</taxon>
    </lineage>
</organism>
<feature type="compositionally biased region" description="Basic and acidic residues" evidence="1">
    <location>
        <begin position="53"/>
        <end position="66"/>
    </location>
</feature>
<comment type="caution">
    <text evidence="2">The sequence shown here is derived from an EMBL/GenBank/DDBJ whole genome shotgun (WGS) entry which is preliminary data.</text>
</comment>
<accession>A0AAV5WK10</accession>
<proteinExistence type="predicted"/>
<feature type="non-terminal residue" evidence="2">
    <location>
        <position position="1"/>
    </location>
</feature>
<feature type="region of interest" description="Disordered" evidence="1">
    <location>
        <begin position="140"/>
        <end position="161"/>
    </location>
</feature>
<evidence type="ECO:0000313" key="2">
    <source>
        <dbReference type="EMBL" id="GMT31773.1"/>
    </source>
</evidence>
<feature type="non-terminal residue" evidence="2">
    <location>
        <position position="161"/>
    </location>
</feature>